<dbReference type="Pfam" id="PF00926">
    <property type="entry name" value="DHBP_synthase"/>
    <property type="match status" value="1"/>
</dbReference>
<dbReference type="eggNOG" id="COG0807">
    <property type="taxonomic scope" value="Bacteria"/>
</dbReference>
<comment type="pathway">
    <text evidence="4 14">Cofactor biosynthesis; riboflavin biosynthesis; 2-hydroxy-3-oxobutyl phosphate from D-ribulose 5-phosphate: step 1/1.</text>
</comment>
<dbReference type="EC" id="4.1.99.12" evidence="7 14"/>
<comment type="similarity">
    <text evidence="6">In the C-terminal section; belongs to the GTP cyclohydrolase II family.</text>
</comment>
<protein>
    <recommendedName>
        <fullName evidence="8 14">3,4-dihydroxy-2-butanone 4-phosphate synthase</fullName>
        <shortName evidence="14">DHBP synthase</shortName>
        <ecNumber evidence="7 14">4.1.99.12</ecNumber>
    </recommendedName>
</protein>
<feature type="binding site" evidence="14">
    <location>
        <position position="42"/>
    </location>
    <ligand>
        <name>D-ribulose 5-phosphate</name>
        <dbReference type="ChEBI" id="CHEBI:58121"/>
    </ligand>
</feature>
<dbReference type="GO" id="GO:0009231">
    <property type="term" value="P:riboflavin biosynthetic process"/>
    <property type="evidence" value="ECO:0007669"/>
    <property type="project" value="UniProtKB-UniRule"/>
</dbReference>
<comment type="catalytic activity">
    <reaction evidence="1 14">
        <text>D-ribulose 5-phosphate = (2S)-2-hydroxy-3-oxobutyl phosphate + formate + H(+)</text>
        <dbReference type="Rhea" id="RHEA:18457"/>
        <dbReference type="ChEBI" id="CHEBI:15378"/>
        <dbReference type="ChEBI" id="CHEBI:15740"/>
        <dbReference type="ChEBI" id="CHEBI:58121"/>
        <dbReference type="ChEBI" id="CHEBI:58830"/>
        <dbReference type="EC" id="4.1.99.12"/>
    </reaction>
</comment>
<evidence type="ECO:0000256" key="7">
    <source>
        <dbReference type="ARBA" id="ARBA00012153"/>
    </source>
</evidence>
<feature type="binding site" evidence="14">
    <location>
        <position position="153"/>
    </location>
    <ligand>
        <name>Mg(2+)</name>
        <dbReference type="ChEBI" id="CHEBI:18420"/>
        <label>2</label>
    </ligand>
</feature>
<gene>
    <name evidence="14" type="primary">ribB</name>
    <name evidence="16" type="ORF">ThidrDRAFT_3907</name>
</gene>
<dbReference type="GO" id="GO:0000287">
    <property type="term" value="F:magnesium ion binding"/>
    <property type="evidence" value="ECO:0007669"/>
    <property type="project" value="UniProtKB-UniRule"/>
</dbReference>
<evidence type="ECO:0000256" key="1">
    <source>
        <dbReference type="ARBA" id="ARBA00000141"/>
    </source>
</evidence>
<comment type="cofactor">
    <cofactor evidence="2">
        <name>Mn(2+)</name>
        <dbReference type="ChEBI" id="CHEBI:29035"/>
    </cofactor>
</comment>
<evidence type="ECO:0000313" key="17">
    <source>
        <dbReference type="Proteomes" id="UP000004200"/>
    </source>
</evidence>
<dbReference type="PANTHER" id="PTHR21327">
    <property type="entry name" value="GTP CYCLOHYDROLASE II-RELATED"/>
    <property type="match status" value="1"/>
</dbReference>
<keyword evidence="11 14" id="KW-0460">Magnesium</keyword>
<feature type="site" description="Essential for catalytic activity" evidence="14">
    <location>
        <position position="136"/>
    </location>
</feature>
<comment type="cofactor">
    <cofactor evidence="14">
        <name>Mg(2+)</name>
        <dbReference type="ChEBI" id="CHEBI:18420"/>
    </cofactor>
    <cofactor evidence="14">
        <name>Mn(2+)</name>
        <dbReference type="ChEBI" id="CHEBI:29035"/>
    </cofactor>
    <text evidence="14">Binds 2 divalent metal cations per subunit. Magnesium or manganese.</text>
</comment>
<evidence type="ECO:0000256" key="13">
    <source>
        <dbReference type="ARBA" id="ARBA00023239"/>
    </source>
</evidence>
<proteinExistence type="inferred from homology"/>
<dbReference type="NCBIfam" id="NF010626">
    <property type="entry name" value="PRK14019.1"/>
    <property type="match status" value="1"/>
</dbReference>
<comment type="similarity">
    <text evidence="5">In the N-terminal section; belongs to the DHBP synthase family.</text>
</comment>
<evidence type="ECO:0000256" key="10">
    <source>
        <dbReference type="ARBA" id="ARBA00022723"/>
    </source>
</evidence>
<comment type="similarity">
    <text evidence="14">Belongs to the DHBP synthase family.</text>
</comment>
<dbReference type="eggNOG" id="COG0108">
    <property type="taxonomic scope" value="Bacteria"/>
</dbReference>
<evidence type="ECO:0000256" key="11">
    <source>
        <dbReference type="ARBA" id="ARBA00022842"/>
    </source>
</evidence>
<comment type="caution">
    <text evidence="16">The sequence shown here is derived from an EMBL/GenBank/DDBJ whole genome shotgun (WGS) entry which is preliminary data.</text>
</comment>
<feature type="binding site" evidence="14">
    <location>
        <begin position="37"/>
        <end position="38"/>
    </location>
    <ligand>
        <name>D-ribulose 5-phosphate</name>
        <dbReference type="ChEBI" id="CHEBI:58121"/>
    </ligand>
</feature>
<evidence type="ECO:0000313" key="16">
    <source>
        <dbReference type="EMBL" id="EGV28278.1"/>
    </source>
</evidence>
<feature type="binding site" evidence="14">
    <location>
        <position position="38"/>
    </location>
    <ligand>
        <name>Mg(2+)</name>
        <dbReference type="ChEBI" id="CHEBI:18420"/>
        <label>1</label>
    </ligand>
</feature>
<dbReference type="STRING" id="765913.ThidrDRAFT_3907"/>
<dbReference type="Gene3D" id="3.90.870.10">
    <property type="entry name" value="DHBP synthase"/>
    <property type="match status" value="1"/>
</dbReference>
<keyword evidence="12 14" id="KW-0464">Manganese</keyword>
<evidence type="ECO:0000256" key="6">
    <source>
        <dbReference type="ARBA" id="ARBA00008976"/>
    </source>
</evidence>
<dbReference type="Pfam" id="PF00925">
    <property type="entry name" value="GTP_cyclohydro2"/>
    <property type="match status" value="1"/>
</dbReference>
<keyword evidence="17" id="KW-1185">Reference proteome</keyword>
<evidence type="ECO:0000259" key="15">
    <source>
        <dbReference type="Pfam" id="PF00925"/>
    </source>
</evidence>
<name>G2E6J4_9GAMM</name>
<dbReference type="AlphaFoldDB" id="G2E6J4"/>
<dbReference type="SUPFAM" id="SSF142695">
    <property type="entry name" value="RibA-like"/>
    <property type="match status" value="1"/>
</dbReference>
<dbReference type="FunFam" id="3.90.870.10:FF:000001">
    <property type="entry name" value="Riboflavin biosynthesis protein RibBA"/>
    <property type="match status" value="1"/>
</dbReference>
<dbReference type="Proteomes" id="UP000004200">
    <property type="component" value="Unassembled WGS sequence"/>
</dbReference>
<dbReference type="InterPro" id="IPR000422">
    <property type="entry name" value="DHBP_synthase_RibB"/>
</dbReference>
<keyword evidence="10 14" id="KW-0479">Metal-binding</keyword>
<comment type="subunit">
    <text evidence="14">Homodimer.</text>
</comment>
<evidence type="ECO:0000256" key="5">
    <source>
        <dbReference type="ARBA" id="ARBA00005520"/>
    </source>
</evidence>
<dbReference type="PIRSF" id="PIRSF001259">
    <property type="entry name" value="RibA"/>
    <property type="match status" value="1"/>
</dbReference>
<dbReference type="InterPro" id="IPR036144">
    <property type="entry name" value="RibA-like_sf"/>
</dbReference>
<evidence type="ECO:0000256" key="9">
    <source>
        <dbReference type="ARBA" id="ARBA00022619"/>
    </source>
</evidence>
<keyword evidence="13 14" id="KW-0456">Lyase</keyword>
<dbReference type="InterPro" id="IPR017945">
    <property type="entry name" value="DHBP_synth_RibB-like_a/b_dom"/>
</dbReference>
<dbReference type="EMBL" id="AFWT01000041">
    <property type="protein sequence ID" value="EGV28278.1"/>
    <property type="molecule type" value="Genomic_DNA"/>
</dbReference>
<reference evidence="16 17" key="1">
    <citation type="submission" date="2011-06" db="EMBL/GenBank/DDBJ databases">
        <title>The draft genome of Thiorhodococcus drewsii AZ1.</title>
        <authorList>
            <consortium name="US DOE Joint Genome Institute (JGI-PGF)"/>
            <person name="Lucas S."/>
            <person name="Han J."/>
            <person name="Lapidus A."/>
            <person name="Cheng J.-F."/>
            <person name="Goodwin L."/>
            <person name="Pitluck S."/>
            <person name="Peters L."/>
            <person name="Land M.L."/>
            <person name="Hauser L."/>
            <person name="Vogl K."/>
            <person name="Liu Z."/>
            <person name="Imhoff J."/>
            <person name="Thiel V."/>
            <person name="Frigaard N.-U."/>
            <person name="Bryant D.A."/>
            <person name="Woyke T.J."/>
        </authorList>
    </citation>
    <scope>NUCLEOTIDE SEQUENCE [LARGE SCALE GENOMIC DNA]</scope>
    <source>
        <strain evidence="16 17">AZ1</strain>
    </source>
</reference>
<dbReference type="InterPro" id="IPR032677">
    <property type="entry name" value="GTP_cyclohydro_II"/>
</dbReference>
<feature type="binding site" evidence="14">
    <location>
        <position position="38"/>
    </location>
    <ligand>
        <name>Mg(2+)</name>
        <dbReference type="ChEBI" id="CHEBI:18420"/>
        <label>2</label>
    </ligand>
</feature>
<dbReference type="PANTHER" id="PTHR21327:SF34">
    <property type="entry name" value="3,4-DIHYDROXY-2-BUTANONE 4-PHOSPHATE SYNTHASE"/>
    <property type="match status" value="1"/>
</dbReference>
<evidence type="ECO:0000256" key="14">
    <source>
        <dbReference type="HAMAP-Rule" id="MF_00180"/>
    </source>
</evidence>
<evidence type="ECO:0000256" key="2">
    <source>
        <dbReference type="ARBA" id="ARBA00001936"/>
    </source>
</evidence>
<evidence type="ECO:0000256" key="3">
    <source>
        <dbReference type="ARBA" id="ARBA00002284"/>
    </source>
</evidence>
<dbReference type="GO" id="GO:0005829">
    <property type="term" value="C:cytosol"/>
    <property type="evidence" value="ECO:0007669"/>
    <property type="project" value="TreeGrafter"/>
</dbReference>
<organism evidence="16 17">
    <name type="scientific">Thiorhodococcus drewsii AZ1</name>
    <dbReference type="NCBI Taxonomy" id="765913"/>
    <lineage>
        <taxon>Bacteria</taxon>
        <taxon>Pseudomonadati</taxon>
        <taxon>Pseudomonadota</taxon>
        <taxon>Gammaproteobacteria</taxon>
        <taxon>Chromatiales</taxon>
        <taxon>Chromatiaceae</taxon>
        <taxon>Thiorhodococcus</taxon>
    </lineage>
</organism>
<dbReference type="UniPathway" id="UPA00275">
    <property type="reaction ID" value="UER00399"/>
</dbReference>
<dbReference type="HAMAP" id="MF_00180">
    <property type="entry name" value="RibB"/>
    <property type="match status" value="1"/>
</dbReference>
<sequence length="383" mass="41867">MIDALTPMTSPGLNSTEEIIEDLRQGKMVIIMDDEDRENEGDLLMVADCVTPESINFMAKHGRGLICLTLTKERCTRLRLPLMVNDNQAAHSTAFTVSIEAARGVTTGISAADRATTVKAAVASDAGPKDLVMPGHIFPVMAQPGGVLVRAGHTEAGCDLARLAGFTPAAVIVEIMNEDGTMARRPDLEAFAKTHDLKIGTIADLIHYRVRNEKAVRRECECELPTAYANFRLVAYRDTIDNEIHLALTLGEIRADRPTLVRVHLQNTLCDLFGTTHNACGWPLQDVMRQVASEGEGVVVVLRNRDGSEDLLARLKDFQLHDSDDQVPSRRQDRNELRTYGIGAQILADLGVGKMRVMSAPKAMHGISGFDLEVVEYTGGRPS</sequence>
<dbReference type="GO" id="GO:0008686">
    <property type="term" value="F:3,4-dihydroxy-2-butanone-4-phosphate synthase activity"/>
    <property type="evidence" value="ECO:0007669"/>
    <property type="project" value="UniProtKB-UniRule"/>
</dbReference>
<feature type="domain" description="GTP cyclohydrolase II" evidence="15">
    <location>
        <begin position="218"/>
        <end position="378"/>
    </location>
</feature>
<keyword evidence="9 14" id="KW-0686">Riboflavin biosynthesis</keyword>
<dbReference type="GO" id="GO:0003935">
    <property type="term" value="F:GTP cyclohydrolase II activity"/>
    <property type="evidence" value="ECO:0007669"/>
    <property type="project" value="TreeGrafter"/>
</dbReference>
<accession>G2E6J4</accession>
<evidence type="ECO:0000256" key="8">
    <source>
        <dbReference type="ARBA" id="ARBA00018836"/>
    </source>
</evidence>
<dbReference type="NCBIfam" id="TIGR00506">
    <property type="entry name" value="ribB"/>
    <property type="match status" value="1"/>
</dbReference>
<comment type="function">
    <text evidence="3 14">Catalyzes the conversion of D-ribulose 5-phosphate to formate and 3,4-dihydroxy-2-butanone 4-phosphate.</text>
</comment>
<dbReference type="SUPFAM" id="SSF55821">
    <property type="entry name" value="YrdC/RibB"/>
    <property type="match status" value="1"/>
</dbReference>
<evidence type="ECO:0000256" key="4">
    <source>
        <dbReference type="ARBA" id="ARBA00004904"/>
    </source>
</evidence>
<dbReference type="Gene3D" id="3.40.50.10990">
    <property type="entry name" value="GTP cyclohydrolase II"/>
    <property type="match status" value="1"/>
</dbReference>
<feature type="binding site" evidence="14">
    <location>
        <begin position="150"/>
        <end position="154"/>
    </location>
    <ligand>
        <name>D-ribulose 5-phosphate</name>
        <dbReference type="ChEBI" id="CHEBI:58121"/>
    </ligand>
</feature>
<dbReference type="GO" id="GO:0030145">
    <property type="term" value="F:manganese ion binding"/>
    <property type="evidence" value="ECO:0007669"/>
    <property type="project" value="UniProtKB-UniRule"/>
</dbReference>
<dbReference type="PATRIC" id="fig|765913.3.peg.3972"/>
<feature type="site" description="Essential for catalytic activity" evidence="14">
    <location>
        <position position="174"/>
    </location>
</feature>
<evidence type="ECO:0000256" key="12">
    <source>
        <dbReference type="ARBA" id="ARBA00023211"/>
    </source>
</evidence>